<reference evidence="1 2" key="1">
    <citation type="submission" date="2018-10" db="EMBL/GenBank/DDBJ databases">
        <title>Ulvibacterium marinum gen. nov., sp. nov., a novel marine bacterium of the family Flavobacteriaceae, isolated from a culture of the green alga Ulva prolifera.</title>
        <authorList>
            <person name="Zhang Z."/>
        </authorList>
    </citation>
    <scope>NUCLEOTIDE SEQUENCE [LARGE SCALE GENOMIC DNA]</scope>
    <source>
        <strain evidence="1 2">CCMM003</strain>
    </source>
</reference>
<evidence type="ECO:0000313" key="2">
    <source>
        <dbReference type="Proteomes" id="UP000276603"/>
    </source>
</evidence>
<accession>A0A3B0BWS5</accession>
<evidence type="ECO:0000313" key="1">
    <source>
        <dbReference type="EMBL" id="RKN76768.1"/>
    </source>
</evidence>
<organism evidence="1 2">
    <name type="scientific">Ulvibacterium marinum</name>
    <dbReference type="NCBI Taxonomy" id="2419782"/>
    <lineage>
        <taxon>Bacteria</taxon>
        <taxon>Pseudomonadati</taxon>
        <taxon>Bacteroidota</taxon>
        <taxon>Flavobacteriia</taxon>
        <taxon>Flavobacteriales</taxon>
        <taxon>Flavobacteriaceae</taxon>
        <taxon>Ulvibacterium</taxon>
    </lineage>
</organism>
<dbReference type="Proteomes" id="UP000276603">
    <property type="component" value="Unassembled WGS sequence"/>
</dbReference>
<dbReference type="OrthoDB" id="1417969at2"/>
<protein>
    <submittedName>
        <fullName evidence="1">Uncharacterized protein</fullName>
    </submittedName>
</protein>
<name>A0A3B0BWS5_9FLAO</name>
<dbReference type="PROSITE" id="PS51257">
    <property type="entry name" value="PROKAR_LIPOPROTEIN"/>
    <property type="match status" value="1"/>
</dbReference>
<gene>
    <name evidence="1" type="ORF">D7Z94_23560</name>
</gene>
<proteinExistence type="predicted"/>
<keyword evidence="2" id="KW-1185">Reference proteome</keyword>
<dbReference type="RefSeq" id="WP_120714115.1">
    <property type="nucleotide sequence ID" value="NZ_RBCJ01000006.1"/>
</dbReference>
<dbReference type="AlphaFoldDB" id="A0A3B0BWS5"/>
<comment type="caution">
    <text evidence="1">The sequence shown here is derived from an EMBL/GenBank/DDBJ whole genome shotgun (WGS) entry which is preliminary data.</text>
</comment>
<sequence>MKYVLYLGFLALLISCNDGNLSIETIDFDSVDPQTCESTVTTESTIFFKINDDEALILTLQSGILNNEVSEGEIESTVPGQSQLVYRIFSDQVSNDYFCDAVPPIEPMVTEEIVAESGSVFVSTIAVDTVTFEHTIRLDNISFITGTDERITDLSVNEFGIVTTSSQ</sequence>
<dbReference type="EMBL" id="RBCJ01000006">
    <property type="protein sequence ID" value="RKN76768.1"/>
    <property type="molecule type" value="Genomic_DNA"/>
</dbReference>